<dbReference type="EMBL" id="BAABAQ010000009">
    <property type="protein sequence ID" value="GAA4198872.1"/>
    <property type="molecule type" value="Genomic_DNA"/>
</dbReference>
<accession>A0ABP8B6A9</accession>
<reference evidence="3" key="1">
    <citation type="journal article" date="2019" name="Int. J. Syst. Evol. Microbiol.">
        <title>The Global Catalogue of Microorganisms (GCM) 10K type strain sequencing project: providing services to taxonomists for standard genome sequencing and annotation.</title>
        <authorList>
            <consortium name="The Broad Institute Genomics Platform"/>
            <consortium name="The Broad Institute Genome Sequencing Center for Infectious Disease"/>
            <person name="Wu L."/>
            <person name="Ma J."/>
        </authorList>
    </citation>
    <scope>NUCLEOTIDE SEQUENCE [LARGE SCALE GENOMIC DNA]</scope>
    <source>
        <strain evidence="3">JCM 17388</strain>
    </source>
</reference>
<gene>
    <name evidence="2" type="ORF">GCM10022252_49950</name>
</gene>
<keyword evidence="1" id="KW-1133">Transmembrane helix</keyword>
<evidence type="ECO:0000256" key="1">
    <source>
        <dbReference type="SAM" id="Phobius"/>
    </source>
</evidence>
<organism evidence="2 3">
    <name type="scientific">Streptosporangium oxazolinicum</name>
    <dbReference type="NCBI Taxonomy" id="909287"/>
    <lineage>
        <taxon>Bacteria</taxon>
        <taxon>Bacillati</taxon>
        <taxon>Actinomycetota</taxon>
        <taxon>Actinomycetes</taxon>
        <taxon>Streptosporangiales</taxon>
        <taxon>Streptosporangiaceae</taxon>
        <taxon>Streptosporangium</taxon>
    </lineage>
</organism>
<feature type="transmembrane region" description="Helical" evidence="1">
    <location>
        <begin position="22"/>
        <end position="41"/>
    </location>
</feature>
<keyword evidence="1" id="KW-0472">Membrane</keyword>
<name>A0ABP8B6A9_9ACTN</name>
<dbReference type="Proteomes" id="UP001501251">
    <property type="component" value="Unassembled WGS sequence"/>
</dbReference>
<proteinExistence type="predicted"/>
<keyword evidence="1" id="KW-0812">Transmembrane</keyword>
<protein>
    <submittedName>
        <fullName evidence="2">Uncharacterized protein</fullName>
    </submittedName>
</protein>
<dbReference type="RefSeq" id="WP_344920459.1">
    <property type="nucleotide sequence ID" value="NZ_BAABAQ010000009.1"/>
</dbReference>
<evidence type="ECO:0000313" key="2">
    <source>
        <dbReference type="EMBL" id="GAA4198872.1"/>
    </source>
</evidence>
<keyword evidence="3" id="KW-1185">Reference proteome</keyword>
<comment type="caution">
    <text evidence="2">The sequence shown here is derived from an EMBL/GenBank/DDBJ whole genome shotgun (WGS) entry which is preliminary data.</text>
</comment>
<evidence type="ECO:0000313" key="3">
    <source>
        <dbReference type="Proteomes" id="UP001501251"/>
    </source>
</evidence>
<sequence length="126" mass="13576">MNVGDEVEEVFMNTRRSACPTSSLPCSAALAVIFVVLLGACTPRDDEQFHISNYTAETVTVKHRVGGGSFATLAPKEGVSRGLTEDMCRELEPKESGWLVATGTESGKTYTYGPLLCNGRTWTIGK</sequence>